<feature type="compositionally biased region" description="Basic residues" evidence="1">
    <location>
        <begin position="145"/>
        <end position="165"/>
    </location>
</feature>
<evidence type="ECO:0000313" key="2">
    <source>
        <dbReference type="EnsemblPlants" id="AET6Gv20866300.1"/>
    </source>
</evidence>
<name>A0A453PUS9_AEGTS</name>
<protein>
    <submittedName>
        <fullName evidence="2">Uncharacterized protein</fullName>
    </submittedName>
</protein>
<evidence type="ECO:0000313" key="3">
    <source>
        <dbReference type="Proteomes" id="UP000015105"/>
    </source>
</evidence>
<proteinExistence type="predicted"/>
<feature type="region of interest" description="Disordered" evidence="1">
    <location>
        <begin position="133"/>
        <end position="165"/>
    </location>
</feature>
<dbReference type="AlphaFoldDB" id="A0A453PUS9"/>
<evidence type="ECO:0000256" key="1">
    <source>
        <dbReference type="SAM" id="MobiDB-lite"/>
    </source>
</evidence>
<dbReference type="Gramene" id="AET6Gv20866300.1">
    <property type="protein sequence ID" value="AET6Gv20866300.1"/>
    <property type="gene ID" value="AET6Gv20866300"/>
</dbReference>
<feature type="region of interest" description="Disordered" evidence="1">
    <location>
        <begin position="1"/>
        <end position="62"/>
    </location>
</feature>
<dbReference type="EnsemblPlants" id="AET6Gv20866300.1">
    <property type="protein sequence ID" value="AET6Gv20866300.1"/>
    <property type="gene ID" value="AET6Gv20866300"/>
</dbReference>
<organism evidence="2 3">
    <name type="scientific">Aegilops tauschii subsp. strangulata</name>
    <name type="common">Goatgrass</name>
    <dbReference type="NCBI Taxonomy" id="200361"/>
    <lineage>
        <taxon>Eukaryota</taxon>
        <taxon>Viridiplantae</taxon>
        <taxon>Streptophyta</taxon>
        <taxon>Embryophyta</taxon>
        <taxon>Tracheophyta</taxon>
        <taxon>Spermatophyta</taxon>
        <taxon>Magnoliopsida</taxon>
        <taxon>Liliopsida</taxon>
        <taxon>Poales</taxon>
        <taxon>Poaceae</taxon>
        <taxon>BOP clade</taxon>
        <taxon>Pooideae</taxon>
        <taxon>Triticodae</taxon>
        <taxon>Triticeae</taxon>
        <taxon>Triticinae</taxon>
        <taxon>Aegilops</taxon>
    </lineage>
</organism>
<sequence length="165" mass="18528">IKQVNKTGEEIPDGGKGKGSRASVTVRSAPPKNPRQRRCRLQSSYCRGHRKQRTYMPMPPVGRPLHSKLYTAPVTEWLHQRGHGADVSDLRASSPPRALPQPPPHQRAPADDAIAARAVQGDGRRHFARARLHVAGGAGRDQGRRVHRLVLPHRRRRPRRRRPPP</sequence>
<dbReference type="Proteomes" id="UP000015105">
    <property type="component" value="Chromosome 6D"/>
</dbReference>
<reference evidence="2" key="3">
    <citation type="journal article" date="2017" name="Nature">
        <title>Genome sequence of the progenitor of the wheat D genome Aegilops tauschii.</title>
        <authorList>
            <person name="Luo M.C."/>
            <person name="Gu Y.Q."/>
            <person name="Puiu D."/>
            <person name="Wang H."/>
            <person name="Twardziok S.O."/>
            <person name="Deal K.R."/>
            <person name="Huo N."/>
            <person name="Zhu T."/>
            <person name="Wang L."/>
            <person name="Wang Y."/>
            <person name="McGuire P.E."/>
            <person name="Liu S."/>
            <person name="Long H."/>
            <person name="Ramasamy R.K."/>
            <person name="Rodriguez J.C."/>
            <person name="Van S.L."/>
            <person name="Yuan L."/>
            <person name="Wang Z."/>
            <person name="Xia Z."/>
            <person name="Xiao L."/>
            <person name="Anderson O.D."/>
            <person name="Ouyang S."/>
            <person name="Liang Y."/>
            <person name="Zimin A.V."/>
            <person name="Pertea G."/>
            <person name="Qi P."/>
            <person name="Bennetzen J.L."/>
            <person name="Dai X."/>
            <person name="Dawson M.W."/>
            <person name="Muller H.G."/>
            <person name="Kugler K."/>
            <person name="Rivarola-Duarte L."/>
            <person name="Spannagl M."/>
            <person name="Mayer K.F.X."/>
            <person name="Lu F.H."/>
            <person name="Bevan M.W."/>
            <person name="Leroy P."/>
            <person name="Li P."/>
            <person name="You F.M."/>
            <person name="Sun Q."/>
            <person name="Liu Z."/>
            <person name="Lyons E."/>
            <person name="Wicker T."/>
            <person name="Salzberg S.L."/>
            <person name="Devos K.M."/>
            <person name="Dvorak J."/>
        </authorList>
    </citation>
    <scope>NUCLEOTIDE SEQUENCE [LARGE SCALE GENOMIC DNA]</scope>
    <source>
        <strain evidence="2">cv. AL8/78</strain>
    </source>
</reference>
<keyword evidence="3" id="KW-1185">Reference proteome</keyword>
<reference evidence="2" key="5">
    <citation type="journal article" date="2021" name="G3 (Bethesda)">
        <title>Aegilops tauschii genome assembly Aet v5.0 features greater sequence contiguity and improved annotation.</title>
        <authorList>
            <person name="Wang L."/>
            <person name="Zhu T."/>
            <person name="Rodriguez J.C."/>
            <person name="Deal K.R."/>
            <person name="Dubcovsky J."/>
            <person name="McGuire P.E."/>
            <person name="Lux T."/>
            <person name="Spannagl M."/>
            <person name="Mayer K.F.X."/>
            <person name="Baldrich P."/>
            <person name="Meyers B.C."/>
            <person name="Huo N."/>
            <person name="Gu Y.Q."/>
            <person name="Zhou H."/>
            <person name="Devos K.M."/>
            <person name="Bennetzen J.L."/>
            <person name="Unver T."/>
            <person name="Budak H."/>
            <person name="Gulick P.J."/>
            <person name="Galiba G."/>
            <person name="Kalapos B."/>
            <person name="Nelson D.R."/>
            <person name="Li P."/>
            <person name="You F.M."/>
            <person name="Luo M.C."/>
            <person name="Dvorak J."/>
        </authorList>
    </citation>
    <scope>NUCLEOTIDE SEQUENCE [LARGE SCALE GENOMIC DNA]</scope>
    <source>
        <strain evidence="2">cv. AL8/78</strain>
    </source>
</reference>
<reference evidence="3" key="1">
    <citation type="journal article" date="2014" name="Science">
        <title>Ancient hybridizations among the ancestral genomes of bread wheat.</title>
        <authorList>
            <consortium name="International Wheat Genome Sequencing Consortium,"/>
            <person name="Marcussen T."/>
            <person name="Sandve S.R."/>
            <person name="Heier L."/>
            <person name="Spannagl M."/>
            <person name="Pfeifer M."/>
            <person name="Jakobsen K.S."/>
            <person name="Wulff B.B."/>
            <person name="Steuernagel B."/>
            <person name="Mayer K.F."/>
            <person name="Olsen O.A."/>
        </authorList>
    </citation>
    <scope>NUCLEOTIDE SEQUENCE [LARGE SCALE GENOMIC DNA]</scope>
    <source>
        <strain evidence="3">cv. AL8/78</strain>
    </source>
</reference>
<reference evidence="3" key="2">
    <citation type="journal article" date="2017" name="Nat. Plants">
        <title>The Aegilops tauschii genome reveals multiple impacts of transposons.</title>
        <authorList>
            <person name="Zhao G."/>
            <person name="Zou C."/>
            <person name="Li K."/>
            <person name="Wang K."/>
            <person name="Li T."/>
            <person name="Gao L."/>
            <person name="Zhang X."/>
            <person name="Wang H."/>
            <person name="Yang Z."/>
            <person name="Liu X."/>
            <person name="Jiang W."/>
            <person name="Mao L."/>
            <person name="Kong X."/>
            <person name="Jiao Y."/>
            <person name="Jia J."/>
        </authorList>
    </citation>
    <scope>NUCLEOTIDE SEQUENCE [LARGE SCALE GENOMIC DNA]</scope>
    <source>
        <strain evidence="3">cv. AL8/78</strain>
    </source>
</reference>
<feature type="region of interest" description="Disordered" evidence="1">
    <location>
        <begin position="81"/>
        <end position="110"/>
    </location>
</feature>
<accession>A0A453PUS9</accession>
<feature type="compositionally biased region" description="Pro residues" evidence="1">
    <location>
        <begin position="97"/>
        <end position="106"/>
    </location>
</feature>
<feature type="compositionally biased region" description="Basic and acidic residues" evidence="1">
    <location>
        <begin position="7"/>
        <end position="16"/>
    </location>
</feature>
<reference evidence="2" key="4">
    <citation type="submission" date="2019-03" db="UniProtKB">
        <authorList>
            <consortium name="EnsemblPlants"/>
        </authorList>
    </citation>
    <scope>IDENTIFICATION</scope>
</reference>